<sequence length="118" mass="12691">MAALKFACVVAVMSMVLVTAPLARAITCGQVVRTLSPCLSYVQSSSAGVPPAQCCRGVSTLNREARTTGDRRITCNCLKSFVASSSRFNFDTAASLPRRCRVRIPYRISPSTNCNGIR</sequence>
<dbReference type="Pfam" id="PF00234">
    <property type="entry name" value="Tryp_alpha_amyl"/>
    <property type="match status" value="1"/>
</dbReference>
<protein>
    <recommendedName>
        <fullName evidence="3">Non-specific lipid-transfer protein</fullName>
    </recommendedName>
</protein>
<dbReference type="PANTHER" id="PTHR33076">
    <property type="entry name" value="NON-SPECIFIC LIPID-TRANSFER PROTEIN 2-RELATED"/>
    <property type="match status" value="1"/>
</dbReference>
<proteinExistence type="inferred from homology"/>
<dbReference type="SMART" id="SM00499">
    <property type="entry name" value="AAI"/>
    <property type="match status" value="1"/>
</dbReference>
<evidence type="ECO:0000256" key="1">
    <source>
        <dbReference type="ARBA" id="ARBA00009748"/>
    </source>
</evidence>
<dbReference type="InterPro" id="IPR036312">
    <property type="entry name" value="Bifun_inhib/LTP/seed_sf"/>
</dbReference>
<dbReference type="CDD" id="cd01960">
    <property type="entry name" value="nsLTP1"/>
    <property type="match status" value="1"/>
</dbReference>
<dbReference type="EMBL" id="CM002297">
    <property type="protein sequence ID" value="ESW06815.1"/>
    <property type="molecule type" value="Genomic_DNA"/>
</dbReference>
<dbReference type="InterPro" id="IPR000528">
    <property type="entry name" value="Plant_nsLTP"/>
</dbReference>
<evidence type="ECO:0000259" key="5">
    <source>
        <dbReference type="SMART" id="SM00499"/>
    </source>
</evidence>
<feature type="signal peptide" evidence="4">
    <location>
        <begin position="1"/>
        <end position="25"/>
    </location>
</feature>
<evidence type="ECO:0000313" key="7">
    <source>
        <dbReference type="Proteomes" id="UP000000226"/>
    </source>
</evidence>
<feature type="chain" id="PRO_5004753609" description="Non-specific lipid-transfer protein" evidence="4">
    <location>
        <begin position="26"/>
        <end position="118"/>
    </location>
</feature>
<evidence type="ECO:0000313" key="6">
    <source>
        <dbReference type="EMBL" id="ESW06815.1"/>
    </source>
</evidence>
<comment type="function">
    <text evidence="3">Plant non-specific lipid-transfer proteins transfer phospholipids as well as galactolipids across membranes. May play a role in wax or cutin deposition in the cell walls of expanding epidermal cells and certain secretory tissues.</text>
</comment>
<dbReference type="GO" id="GO:0008289">
    <property type="term" value="F:lipid binding"/>
    <property type="evidence" value="ECO:0007669"/>
    <property type="project" value="UniProtKB-KW"/>
</dbReference>
<dbReference type="PRINTS" id="PR00382">
    <property type="entry name" value="LIPIDTRNSFER"/>
</dbReference>
<evidence type="ECO:0000256" key="4">
    <source>
        <dbReference type="SAM" id="SignalP"/>
    </source>
</evidence>
<dbReference type="Gramene" id="ESW06815">
    <property type="protein sequence ID" value="ESW06815"/>
    <property type="gene ID" value="PHAVU_010G079000g"/>
</dbReference>
<comment type="similarity">
    <text evidence="1 3">Belongs to the plant LTP family.</text>
</comment>
<dbReference type="SMR" id="V7AND5"/>
<organism evidence="6 7">
    <name type="scientific">Phaseolus vulgaris</name>
    <name type="common">Kidney bean</name>
    <name type="synonym">French bean</name>
    <dbReference type="NCBI Taxonomy" id="3885"/>
    <lineage>
        <taxon>Eukaryota</taxon>
        <taxon>Viridiplantae</taxon>
        <taxon>Streptophyta</taxon>
        <taxon>Embryophyta</taxon>
        <taxon>Tracheophyta</taxon>
        <taxon>Spermatophyta</taxon>
        <taxon>Magnoliopsida</taxon>
        <taxon>eudicotyledons</taxon>
        <taxon>Gunneridae</taxon>
        <taxon>Pentapetalae</taxon>
        <taxon>rosids</taxon>
        <taxon>fabids</taxon>
        <taxon>Fabales</taxon>
        <taxon>Fabaceae</taxon>
        <taxon>Papilionoideae</taxon>
        <taxon>50 kb inversion clade</taxon>
        <taxon>NPAAA clade</taxon>
        <taxon>indigoferoid/millettioid clade</taxon>
        <taxon>Phaseoleae</taxon>
        <taxon>Phaseolus</taxon>
    </lineage>
</organism>
<keyword evidence="3" id="KW-0446">Lipid-binding</keyword>
<dbReference type="OrthoDB" id="1890443at2759"/>
<keyword evidence="2" id="KW-1015">Disulfide bond</keyword>
<dbReference type="GO" id="GO:0006869">
    <property type="term" value="P:lipid transport"/>
    <property type="evidence" value="ECO:0007669"/>
    <property type="project" value="InterPro"/>
</dbReference>
<feature type="domain" description="Bifunctional inhibitor/plant lipid transfer protein/seed storage helical" evidence="5">
    <location>
        <begin position="28"/>
        <end position="114"/>
    </location>
</feature>
<accession>V7AND5</accession>
<dbReference type="InterPro" id="IPR016140">
    <property type="entry name" value="Bifunc_inhib/LTP/seed_store"/>
</dbReference>
<dbReference type="OMA" id="TSINCNG"/>
<dbReference type="Gene3D" id="1.10.110.10">
    <property type="entry name" value="Plant lipid-transfer and hydrophobic proteins"/>
    <property type="match status" value="1"/>
</dbReference>
<reference evidence="7" key="1">
    <citation type="journal article" date="2014" name="Nat. Genet.">
        <title>A reference genome for common bean and genome-wide analysis of dual domestications.</title>
        <authorList>
            <person name="Schmutz J."/>
            <person name="McClean P.E."/>
            <person name="Mamidi S."/>
            <person name="Wu G.A."/>
            <person name="Cannon S.B."/>
            <person name="Grimwood J."/>
            <person name="Jenkins J."/>
            <person name="Shu S."/>
            <person name="Song Q."/>
            <person name="Chavarro C."/>
            <person name="Torres-Torres M."/>
            <person name="Geffroy V."/>
            <person name="Moghaddam S.M."/>
            <person name="Gao D."/>
            <person name="Abernathy B."/>
            <person name="Barry K."/>
            <person name="Blair M."/>
            <person name="Brick M.A."/>
            <person name="Chovatia M."/>
            <person name="Gepts P."/>
            <person name="Goodstein D.M."/>
            <person name="Gonzales M."/>
            <person name="Hellsten U."/>
            <person name="Hyten D.L."/>
            <person name="Jia G."/>
            <person name="Kelly J.D."/>
            <person name="Kudrna D."/>
            <person name="Lee R."/>
            <person name="Richard M.M."/>
            <person name="Miklas P.N."/>
            <person name="Osorno J.M."/>
            <person name="Rodrigues J."/>
            <person name="Thareau V."/>
            <person name="Urrea C.A."/>
            <person name="Wang M."/>
            <person name="Yu Y."/>
            <person name="Zhang M."/>
            <person name="Wing R.A."/>
            <person name="Cregan P.B."/>
            <person name="Rokhsar D.S."/>
            <person name="Jackson S.A."/>
        </authorList>
    </citation>
    <scope>NUCLEOTIDE SEQUENCE [LARGE SCALE GENOMIC DNA]</scope>
    <source>
        <strain evidence="7">cv. G19833</strain>
    </source>
</reference>
<keyword evidence="4" id="KW-0732">Signal</keyword>
<name>V7AND5_PHAVU</name>
<dbReference type="Proteomes" id="UP000000226">
    <property type="component" value="Chromosome 10"/>
</dbReference>
<gene>
    <name evidence="6" type="ORF">PHAVU_010G079000g</name>
</gene>
<evidence type="ECO:0000256" key="2">
    <source>
        <dbReference type="ARBA" id="ARBA00023157"/>
    </source>
</evidence>
<keyword evidence="7" id="KW-1185">Reference proteome</keyword>
<dbReference type="SUPFAM" id="SSF47699">
    <property type="entry name" value="Bifunctional inhibitor/lipid-transfer protein/seed storage 2S albumin"/>
    <property type="match status" value="1"/>
</dbReference>
<dbReference type="PROSITE" id="PS00597">
    <property type="entry name" value="PLANT_LTP"/>
    <property type="match status" value="1"/>
</dbReference>
<keyword evidence="3" id="KW-0813">Transport</keyword>
<dbReference type="AlphaFoldDB" id="V7AND5"/>
<evidence type="ECO:0000256" key="3">
    <source>
        <dbReference type="RuleBase" id="RU000628"/>
    </source>
</evidence>